<evidence type="ECO:0000313" key="3">
    <source>
        <dbReference type="Proteomes" id="UP000430670"/>
    </source>
</evidence>
<dbReference type="InterPro" id="IPR036388">
    <property type="entry name" value="WH-like_DNA-bd_sf"/>
</dbReference>
<dbReference type="InterPro" id="IPR007630">
    <property type="entry name" value="RNA_pol_sigma70_r4"/>
</dbReference>
<dbReference type="SUPFAM" id="SSF88659">
    <property type="entry name" value="Sigma3 and sigma4 domains of RNA polymerase sigma factors"/>
    <property type="match status" value="1"/>
</dbReference>
<dbReference type="Pfam" id="PF04545">
    <property type="entry name" value="Sigma70_r4"/>
    <property type="match status" value="1"/>
</dbReference>
<gene>
    <name evidence="2" type="ORF">GJ688_18860</name>
</gene>
<dbReference type="EMBL" id="WNKU01000051">
    <property type="protein sequence ID" value="MTV50981.1"/>
    <property type="molecule type" value="Genomic_DNA"/>
</dbReference>
<dbReference type="InterPro" id="IPR013324">
    <property type="entry name" value="RNA_pol_sigma_r3/r4-like"/>
</dbReference>
<dbReference type="GO" id="GO:0006352">
    <property type="term" value="P:DNA-templated transcription initiation"/>
    <property type="evidence" value="ECO:0007669"/>
    <property type="project" value="InterPro"/>
</dbReference>
<accession>A0A6I3SPN1</accession>
<evidence type="ECO:0000313" key="2">
    <source>
        <dbReference type="EMBL" id="MTV50981.1"/>
    </source>
</evidence>
<proteinExistence type="predicted"/>
<reference evidence="2 3" key="1">
    <citation type="submission" date="2019-11" db="EMBL/GenBank/DDBJ databases">
        <title>Whole-genome sequence of a the green, strictly anaerobic photosynthetic bacterium Heliobacillus mobilis DSM 6151.</title>
        <authorList>
            <person name="Kyndt J.A."/>
            <person name="Meyer T.E."/>
        </authorList>
    </citation>
    <scope>NUCLEOTIDE SEQUENCE [LARGE SCALE GENOMIC DNA]</scope>
    <source>
        <strain evidence="2 3">DSM 6151</strain>
    </source>
</reference>
<protein>
    <submittedName>
        <fullName evidence="2">DUF134 domain-containing protein</fullName>
    </submittedName>
</protein>
<dbReference type="OrthoDB" id="2082995at2"/>
<organism evidence="2 3">
    <name type="scientific">Heliobacterium mobile</name>
    <name type="common">Heliobacillus mobilis</name>
    <dbReference type="NCBI Taxonomy" id="28064"/>
    <lineage>
        <taxon>Bacteria</taxon>
        <taxon>Bacillati</taxon>
        <taxon>Bacillota</taxon>
        <taxon>Clostridia</taxon>
        <taxon>Eubacteriales</taxon>
        <taxon>Heliobacteriaceae</taxon>
        <taxon>Heliobacterium</taxon>
    </lineage>
</organism>
<keyword evidence="3" id="KW-1185">Reference proteome</keyword>
<sequence length="108" mass="12450">MGKVIDFSAKERRLDEAYPLESEQGIYALLTQLYHVRESRFLRGDYETSLLLLDLAQSITEANLTLRQKQALRLDFFHDFIQKDAAHGMNISQQAVSEHVRSAIQRIA</sequence>
<dbReference type="Gene3D" id="1.10.10.10">
    <property type="entry name" value="Winged helix-like DNA-binding domain superfamily/Winged helix DNA-binding domain"/>
    <property type="match status" value="1"/>
</dbReference>
<dbReference type="AlphaFoldDB" id="A0A6I3SPN1"/>
<dbReference type="GO" id="GO:0003700">
    <property type="term" value="F:DNA-binding transcription factor activity"/>
    <property type="evidence" value="ECO:0007669"/>
    <property type="project" value="InterPro"/>
</dbReference>
<name>A0A6I3SPN1_HELMO</name>
<comment type="caution">
    <text evidence="2">The sequence shown here is derived from an EMBL/GenBank/DDBJ whole genome shotgun (WGS) entry which is preliminary data.</text>
</comment>
<evidence type="ECO:0000259" key="1">
    <source>
        <dbReference type="Pfam" id="PF04545"/>
    </source>
</evidence>
<dbReference type="Proteomes" id="UP000430670">
    <property type="component" value="Unassembled WGS sequence"/>
</dbReference>
<feature type="domain" description="RNA polymerase sigma-70 region 4" evidence="1">
    <location>
        <begin position="63"/>
        <end position="107"/>
    </location>
</feature>